<dbReference type="EMBL" id="JABCKV010000128">
    <property type="protein sequence ID" value="KAG5643203.1"/>
    <property type="molecule type" value="Genomic_DNA"/>
</dbReference>
<dbReference type="OrthoDB" id="3234974at2759"/>
<dbReference type="Proteomes" id="UP000775547">
    <property type="component" value="Unassembled WGS sequence"/>
</dbReference>
<evidence type="ECO:0000313" key="1">
    <source>
        <dbReference type="EMBL" id="KAG5643203.1"/>
    </source>
</evidence>
<sequence>MAADRDVFMCVAVAHQSPGKSFEELRTDDYLRSYSTTGRPPPPCPALPIDEAQRTRLGLPPLFKPYSERTLSNIPGLRGSLAGATTRKLTPAEFPTAQVFVATKNGEGEQLQSMSAMVAFEDFSHEEIRYYAYFKGHKNSPTPITMVPFVPAPPPSNPLSSSTSRTGFDPPGTNGEQMQTITTQAAYAGHSLEELRITYIQTGLELTSTEIIARTPRPPGSAFGAVPTTPAGAGGLLSRPAGVRLF</sequence>
<evidence type="ECO:0000313" key="2">
    <source>
        <dbReference type="Proteomes" id="UP000775547"/>
    </source>
</evidence>
<reference evidence="1" key="1">
    <citation type="submission" date="2020-07" db="EMBL/GenBank/DDBJ databases">
        <authorList>
            <person name="Nieuwenhuis M."/>
            <person name="Van De Peppel L.J.J."/>
        </authorList>
    </citation>
    <scope>NUCLEOTIDE SEQUENCE</scope>
    <source>
        <strain evidence="1">AP01</strain>
        <tissue evidence="1">Mycelium</tissue>
    </source>
</reference>
<comment type="caution">
    <text evidence="1">The sequence shown here is derived from an EMBL/GenBank/DDBJ whole genome shotgun (WGS) entry which is preliminary data.</text>
</comment>
<gene>
    <name evidence="1" type="ORF">DXG03_001366</name>
</gene>
<protein>
    <submittedName>
        <fullName evidence="1">Uncharacterized protein</fullName>
    </submittedName>
</protein>
<dbReference type="Gene3D" id="1.10.10.2360">
    <property type="match status" value="1"/>
</dbReference>
<name>A0A9P7G6T9_9AGAR</name>
<proteinExistence type="predicted"/>
<reference evidence="1" key="2">
    <citation type="submission" date="2021-10" db="EMBL/GenBank/DDBJ databases">
        <title>Phylogenomics reveals ancestral predisposition of the termite-cultivated fungus Termitomyces towards a domesticated lifestyle.</title>
        <authorList>
            <person name="Auxier B."/>
            <person name="Grum-Grzhimaylo A."/>
            <person name="Cardenas M.E."/>
            <person name="Lodge J.D."/>
            <person name="Laessoe T."/>
            <person name="Pedersen O."/>
            <person name="Smith M.E."/>
            <person name="Kuyper T.W."/>
            <person name="Franco-Molano E.A."/>
            <person name="Baroni T.J."/>
            <person name="Aanen D.K."/>
        </authorList>
    </citation>
    <scope>NUCLEOTIDE SEQUENCE</scope>
    <source>
        <strain evidence="1">AP01</strain>
        <tissue evidence="1">Mycelium</tissue>
    </source>
</reference>
<dbReference type="AlphaFoldDB" id="A0A9P7G6T9"/>
<organism evidence="1 2">
    <name type="scientific">Asterophora parasitica</name>
    <dbReference type="NCBI Taxonomy" id="117018"/>
    <lineage>
        <taxon>Eukaryota</taxon>
        <taxon>Fungi</taxon>
        <taxon>Dikarya</taxon>
        <taxon>Basidiomycota</taxon>
        <taxon>Agaricomycotina</taxon>
        <taxon>Agaricomycetes</taxon>
        <taxon>Agaricomycetidae</taxon>
        <taxon>Agaricales</taxon>
        <taxon>Tricholomatineae</taxon>
        <taxon>Lyophyllaceae</taxon>
        <taxon>Asterophora</taxon>
    </lineage>
</organism>
<keyword evidence="2" id="KW-1185">Reference proteome</keyword>
<accession>A0A9P7G6T9</accession>